<keyword evidence="2" id="KW-0812">Transmembrane</keyword>
<feature type="domain" description="WW" evidence="3">
    <location>
        <begin position="13"/>
        <end position="47"/>
    </location>
</feature>
<evidence type="ECO:0000259" key="3">
    <source>
        <dbReference type="PROSITE" id="PS50020"/>
    </source>
</evidence>
<feature type="region of interest" description="Disordered" evidence="1">
    <location>
        <begin position="302"/>
        <end position="321"/>
    </location>
</feature>
<evidence type="ECO:0000256" key="1">
    <source>
        <dbReference type="SAM" id="MobiDB-lite"/>
    </source>
</evidence>
<gene>
    <name evidence="4" type="ORF">HTAM1171_LOCUS3435</name>
</gene>
<reference evidence="4" key="1">
    <citation type="submission" date="2021-01" db="EMBL/GenBank/DDBJ databases">
        <authorList>
            <person name="Corre E."/>
            <person name="Pelletier E."/>
            <person name="Niang G."/>
            <person name="Scheremetjew M."/>
            <person name="Finn R."/>
            <person name="Kale V."/>
            <person name="Holt S."/>
            <person name="Cochrane G."/>
            <person name="Meng A."/>
            <person name="Brown T."/>
            <person name="Cohen L."/>
        </authorList>
    </citation>
    <scope>NUCLEOTIDE SEQUENCE</scope>
    <source>
        <strain evidence="4">CCMP826</strain>
    </source>
</reference>
<evidence type="ECO:0000256" key="2">
    <source>
        <dbReference type="SAM" id="Phobius"/>
    </source>
</evidence>
<sequence length="404" mass="44848">MANITETSNAEEDDGPLVWLAFYSEEEGREYYYEPKRRIATWTMPDNYHPVLPTEETTRNGGDGLTEDEENQVMNTSKQIRRMSVSFSSAIDYDDDDDDDDVKDEFSAESVQKSSGLDFGAGEIVEQNTHPRWVSSLSKRFLSVFVIILLGGIVVVVSLRGELLRVYSFLPNNEENATLDAGIPVPPSLPTDVANAQNTVVQDVPQHEIYGSSDRSQSGLKASMKAKKNASGEVAKSNMKPSASKEKTEKVQIAQTQNIPPSAVPNIAPHETEEPIAIHQKMHTKHPCASQEGQDKVNVNNSYSASANLHPPKNSENIPNHTNAWKEDEKHAGNISLNDDKEEHDVSLSSSSSTKTKRKEVAKATKHLKRCLIPFAYLVSSKCRQKAKEHPLFNVQNIVDSLME</sequence>
<name>A0A7S2MFH0_9STRA</name>
<feature type="transmembrane region" description="Helical" evidence="2">
    <location>
        <begin position="141"/>
        <end position="159"/>
    </location>
</feature>
<accession>A0A7S2MFH0</accession>
<keyword evidence="2" id="KW-0472">Membrane</keyword>
<feature type="compositionally biased region" description="Basic and acidic residues" evidence="1">
    <location>
        <begin position="337"/>
        <end position="346"/>
    </location>
</feature>
<feature type="region of interest" description="Disordered" evidence="1">
    <location>
        <begin position="337"/>
        <end position="360"/>
    </location>
</feature>
<dbReference type="InterPro" id="IPR001202">
    <property type="entry name" value="WW_dom"/>
</dbReference>
<keyword evidence="2" id="KW-1133">Transmembrane helix</keyword>
<dbReference type="PROSITE" id="PS50020">
    <property type="entry name" value="WW_DOMAIN_2"/>
    <property type="match status" value="1"/>
</dbReference>
<dbReference type="AlphaFoldDB" id="A0A7S2MFH0"/>
<evidence type="ECO:0000313" key="4">
    <source>
        <dbReference type="EMBL" id="CAD9480109.1"/>
    </source>
</evidence>
<protein>
    <recommendedName>
        <fullName evidence="3">WW domain-containing protein</fullName>
    </recommendedName>
</protein>
<feature type="region of interest" description="Disordered" evidence="1">
    <location>
        <begin position="207"/>
        <end position="268"/>
    </location>
</feature>
<dbReference type="EMBL" id="HBGV01005728">
    <property type="protein sequence ID" value="CAD9480109.1"/>
    <property type="molecule type" value="Transcribed_RNA"/>
</dbReference>
<proteinExistence type="predicted"/>
<organism evidence="4">
    <name type="scientific">Helicotheca tamesis</name>
    <dbReference type="NCBI Taxonomy" id="374047"/>
    <lineage>
        <taxon>Eukaryota</taxon>
        <taxon>Sar</taxon>
        <taxon>Stramenopiles</taxon>
        <taxon>Ochrophyta</taxon>
        <taxon>Bacillariophyta</taxon>
        <taxon>Mediophyceae</taxon>
        <taxon>Lithodesmiophycidae</taxon>
        <taxon>Lithodesmiales</taxon>
        <taxon>Lithodesmiaceae</taxon>
        <taxon>Helicotheca</taxon>
    </lineage>
</organism>